<keyword evidence="1" id="KW-0812">Transmembrane</keyword>
<proteinExistence type="predicted"/>
<organism evidence="2">
    <name type="scientific">viral metagenome</name>
    <dbReference type="NCBI Taxonomy" id="1070528"/>
    <lineage>
        <taxon>unclassified sequences</taxon>
        <taxon>metagenomes</taxon>
        <taxon>organismal metagenomes</taxon>
    </lineage>
</organism>
<protein>
    <submittedName>
        <fullName evidence="2">Uncharacterized protein</fullName>
    </submittedName>
</protein>
<keyword evidence="1" id="KW-0472">Membrane</keyword>
<dbReference type="EMBL" id="MN739681">
    <property type="protein sequence ID" value="QHT20707.1"/>
    <property type="molecule type" value="Genomic_DNA"/>
</dbReference>
<accession>A0A6C0DV40</accession>
<name>A0A6C0DV40_9ZZZZ</name>
<feature type="transmembrane region" description="Helical" evidence="1">
    <location>
        <begin position="21"/>
        <end position="38"/>
    </location>
</feature>
<feature type="transmembrane region" description="Helical" evidence="1">
    <location>
        <begin position="44"/>
        <end position="61"/>
    </location>
</feature>
<reference evidence="2" key="1">
    <citation type="journal article" date="2020" name="Nature">
        <title>Giant virus diversity and host interactions through global metagenomics.</title>
        <authorList>
            <person name="Schulz F."/>
            <person name="Roux S."/>
            <person name="Paez-Espino D."/>
            <person name="Jungbluth S."/>
            <person name="Walsh D.A."/>
            <person name="Denef V.J."/>
            <person name="McMahon K.D."/>
            <person name="Konstantinidis K.T."/>
            <person name="Eloe-Fadrosh E.A."/>
            <person name="Kyrpides N.C."/>
            <person name="Woyke T."/>
        </authorList>
    </citation>
    <scope>NUCLEOTIDE SEQUENCE</scope>
    <source>
        <strain evidence="2">GVMAG-M-3300023174-68</strain>
    </source>
</reference>
<dbReference type="AlphaFoldDB" id="A0A6C0DV40"/>
<evidence type="ECO:0000256" key="1">
    <source>
        <dbReference type="SAM" id="Phobius"/>
    </source>
</evidence>
<evidence type="ECO:0000313" key="2">
    <source>
        <dbReference type="EMBL" id="QHT20707.1"/>
    </source>
</evidence>
<keyword evidence="1" id="KW-1133">Transmembrane helix</keyword>
<sequence>MDELQELFLNSQGEYKKQIQFKSLLILSFVFMFFTYYYDNTQYAHIIALVLFATFIANKYVKIEQNKLEDMNQQTIIKLNLLQNKFDKYLINKMRLIEKTSGKKMFSQTLQKEILKKNYLDSLYIDANLIHFLHSILPLYQYNPNEFYLLLKGANQILKIRNDIEKYFDANNQYPENISEMMEIAISLKTNTINNMHNFIYTVPKIKIMNEYIDKVIERYGVLISRNIDKIHEYYLDNIQKTGINSSTKFVSYNTTKPFDKYSNHQTIVNKGEKNKLIQFYI</sequence>